<keyword evidence="6 10" id="KW-0732">Signal</keyword>
<dbReference type="Proteomes" id="UP000028782">
    <property type="component" value="Chromosome"/>
</dbReference>
<evidence type="ECO:0000256" key="4">
    <source>
        <dbReference type="ARBA" id="ARBA00014035"/>
    </source>
</evidence>
<dbReference type="InterPro" id="IPR018323">
    <property type="entry name" value="OM_lipoprot_carrier_LolA_Pbac"/>
</dbReference>
<dbReference type="RefSeq" id="WP_043371007.1">
    <property type="nucleotide sequence ID" value="NZ_CP006704.1"/>
</dbReference>
<dbReference type="HOGENOM" id="CLU_087560_0_1_4"/>
<evidence type="ECO:0000256" key="1">
    <source>
        <dbReference type="ARBA" id="ARBA00004418"/>
    </source>
</evidence>
<dbReference type="PANTHER" id="PTHR35869:SF1">
    <property type="entry name" value="OUTER-MEMBRANE LIPOPROTEIN CARRIER PROTEIN"/>
    <property type="match status" value="1"/>
</dbReference>
<dbReference type="CDD" id="cd16325">
    <property type="entry name" value="LolA"/>
    <property type="match status" value="1"/>
</dbReference>
<evidence type="ECO:0000256" key="3">
    <source>
        <dbReference type="ARBA" id="ARBA00011245"/>
    </source>
</evidence>
<comment type="function">
    <text evidence="10">Participates in the translocation of lipoproteins from the inner membrane to the outer membrane. Only forms a complex with a lipoprotein if the residue after the N-terminal Cys is not an aspartate (The Asp acts as a targeting signal to indicate that the lipoprotein should stay in the inner membrane).</text>
</comment>
<feature type="compositionally biased region" description="Polar residues" evidence="11">
    <location>
        <begin position="39"/>
        <end position="48"/>
    </location>
</feature>
<evidence type="ECO:0000256" key="2">
    <source>
        <dbReference type="ARBA" id="ARBA00007615"/>
    </source>
</evidence>
<sequence precursor="true">MKRLLTAILIVGSASAAMADGLKSLESFMKNAQAGKADFTQSVTSPPKSGQEARTKVSSGSFEFQRPGKFRFNYTKPFEQLIVADGKTLWLYDADLNQVTERAQAQVLGSTPAAILTSATDLKALKADFELGNQPDADGLEWVLASPRQKGGQLKSVRIGFTPEGKLAALDIEDSFGQRSLMQFKGLQTQASLPASTFHFTVPKGADVLKQ</sequence>
<dbReference type="HAMAP" id="MF_00240">
    <property type="entry name" value="LolA"/>
    <property type="match status" value="1"/>
</dbReference>
<evidence type="ECO:0000256" key="9">
    <source>
        <dbReference type="ARBA" id="ARBA00023186"/>
    </source>
</evidence>
<keyword evidence="5 10" id="KW-0813">Transport</keyword>
<dbReference type="Pfam" id="PF03548">
    <property type="entry name" value="LolA"/>
    <property type="match status" value="1"/>
</dbReference>
<feature type="region of interest" description="Disordered" evidence="11">
    <location>
        <begin position="39"/>
        <end position="60"/>
    </location>
</feature>
<evidence type="ECO:0000256" key="7">
    <source>
        <dbReference type="ARBA" id="ARBA00022764"/>
    </source>
</evidence>
<dbReference type="KEGG" id="ctes:O987_04945"/>
<evidence type="ECO:0000313" key="12">
    <source>
        <dbReference type="EMBL" id="AIJ45153.1"/>
    </source>
</evidence>
<proteinExistence type="inferred from homology"/>
<comment type="similarity">
    <text evidence="2 10">Belongs to the LolA family.</text>
</comment>
<evidence type="ECO:0000256" key="11">
    <source>
        <dbReference type="SAM" id="MobiDB-lite"/>
    </source>
</evidence>
<protein>
    <recommendedName>
        <fullName evidence="4 10">Outer-membrane lipoprotein carrier protein</fullName>
    </recommendedName>
</protein>
<dbReference type="NCBIfam" id="TIGR00547">
    <property type="entry name" value="lolA"/>
    <property type="match status" value="1"/>
</dbReference>
<evidence type="ECO:0000256" key="6">
    <source>
        <dbReference type="ARBA" id="ARBA00022729"/>
    </source>
</evidence>
<dbReference type="GO" id="GO:0044874">
    <property type="term" value="P:lipoprotein localization to outer membrane"/>
    <property type="evidence" value="ECO:0007669"/>
    <property type="project" value="UniProtKB-UniRule"/>
</dbReference>
<dbReference type="PANTHER" id="PTHR35869">
    <property type="entry name" value="OUTER-MEMBRANE LIPOPROTEIN CARRIER PROTEIN"/>
    <property type="match status" value="1"/>
</dbReference>
<dbReference type="InterPro" id="IPR004564">
    <property type="entry name" value="OM_lipoprot_carrier_LolA-like"/>
</dbReference>
<name>A0A076PHU2_COMTE</name>
<comment type="subunit">
    <text evidence="3 10">Monomer.</text>
</comment>
<keyword evidence="7 10" id="KW-0574">Periplasm</keyword>
<keyword evidence="8 10" id="KW-0653">Protein transport</keyword>
<dbReference type="InterPro" id="IPR029046">
    <property type="entry name" value="LolA/LolB/LppX"/>
</dbReference>
<gene>
    <name evidence="10" type="primary">lolA</name>
    <name evidence="12" type="ORF">O987_04945</name>
</gene>
<evidence type="ECO:0000256" key="8">
    <source>
        <dbReference type="ARBA" id="ARBA00022927"/>
    </source>
</evidence>
<feature type="chain" id="PRO_5008981533" description="Outer-membrane lipoprotein carrier protein" evidence="10">
    <location>
        <begin position="20"/>
        <end position="211"/>
    </location>
</feature>
<keyword evidence="9 10" id="KW-0143">Chaperone</keyword>
<reference evidence="12 13" key="1">
    <citation type="journal article" date="2014" name="Genome Announc.">
        <title>Complete Genome Sequence of Polychlorinated Biphenyl Degrader Comamonas testosteroni TK102 (NBRC 109938).</title>
        <authorList>
            <person name="Fukuda K."/>
            <person name="Hosoyama A."/>
            <person name="Tsuchikane K."/>
            <person name="Ohji S."/>
            <person name="Yamazoe A."/>
            <person name="Fujita N."/>
            <person name="Shintani M."/>
            <person name="Kimbara K."/>
        </authorList>
    </citation>
    <scope>NUCLEOTIDE SEQUENCE [LARGE SCALE GENOMIC DNA]</scope>
    <source>
        <strain evidence="12">TK102</strain>
    </source>
</reference>
<comment type="subcellular location">
    <subcellularLocation>
        <location evidence="1 10">Periplasm</location>
    </subcellularLocation>
</comment>
<dbReference type="SUPFAM" id="SSF89392">
    <property type="entry name" value="Prokaryotic lipoproteins and lipoprotein localization factors"/>
    <property type="match status" value="1"/>
</dbReference>
<accession>A0A076PHU2</accession>
<evidence type="ECO:0000313" key="13">
    <source>
        <dbReference type="Proteomes" id="UP000028782"/>
    </source>
</evidence>
<evidence type="ECO:0000256" key="5">
    <source>
        <dbReference type="ARBA" id="ARBA00022448"/>
    </source>
</evidence>
<organism evidence="12 13">
    <name type="scientific">Comamonas testosteroni TK102</name>
    <dbReference type="NCBI Taxonomy" id="1392005"/>
    <lineage>
        <taxon>Bacteria</taxon>
        <taxon>Pseudomonadati</taxon>
        <taxon>Pseudomonadota</taxon>
        <taxon>Betaproteobacteria</taxon>
        <taxon>Burkholderiales</taxon>
        <taxon>Comamonadaceae</taxon>
        <taxon>Comamonas</taxon>
    </lineage>
</organism>
<evidence type="ECO:0000256" key="10">
    <source>
        <dbReference type="HAMAP-Rule" id="MF_00240"/>
    </source>
</evidence>
<feature type="signal peptide" evidence="10">
    <location>
        <begin position="1"/>
        <end position="19"/>
    </location>
</feature>
<dbReference type="Gene3D" id="2.50.20.10">
    <property type="entry name" value="Lipoprotein localisation LolA/LolB/LppX"/>
    <property type="match status" value="1"/>
</dbReference>
<dbReference type="GO" id="GO:0042953">
    <property type="term" value="P:lipoprotein transport"/>
    <property type="evidence" value="ECO:0007669"/>
    <property type="project" value="InterPro"/>
</dbReference>
<dbReference type="EMBL" id="CP006704">
    <property type="protein sequence ID" value="AIJ45153.1"/>
    <property type="molecule type" value="Genomic_DNA"/>
</dbReference>
<dbReference type="AlphaFoldDB" id="A0A076PHU2"/>
<dbReference type="GO" id="GO:0042597">
    <property type="term" value="C:periplasmic space"/>
    <property type="evidence" value="ECO:0007669"/>
    <property type="project" value="UniProtKB-SubCell"/>
</dbReference>